<reference evidence="2 3" key="1">
    <citation type="submission" date="2016-06" db="EMBL/GenBank/DDBJ databases">
        <title>Evolution of pathogenesis and genome organization in the Tremellales.</title>
        <authorList>
            <person name="Cuomo C."/>
            <person name="Litvintseva A."/>
            <person name="Heitman J."/>
            <person name="Chen Y."/>
            <person name="Sun S."/>
            <person name="Springer D."/>
            <person name="Dromer F."/>
            <person name="Young S."/>
            <person name="Zeng Q."/>
            <person name="Chapman S."/>
            <person name="Gujja S."/>
            <person name="Saif S."/>
            <person name="Birren B."/>
        </authorList>
    </citation>
    <scope>NUCLEOTIDE SEQUENCE [LARGE SCALE GENOMIC DNA]</scope>
    <source>
        <strain evidence="2 3">ATCC 28783</strain>
    </source>
</reference>
<protein>
    <submittedName>
        <fullName evidence="2">Uncharacterized protein</fullName>
    </submittedName>
</protein>
<dbReference type="EMBL" id="SDIL01000074">
    <property type="protein sequence ID" value="RXK37211.1"/>
    <property type="molecule type" value="Genomic_DNA"/>
</dbReference>
<name>A0A4Q1BHV4_TREME</name>
<comment type="caution">
    <text evidence="2">The sequence shown here is derived from an EMBL/GenBank/DDBJ whole genome shotgun (WGS) entry which is preliminary data.</text>
</comment>
<feature type="compositionally biased region" description="Low complexity" evidence="1">
    <location>
        <begin position="294"/>
        <end position="311"/>
    </location>
</feature>
<keyword evidence="3" id="KW-1185">Reference proteome</keyword>
<organism evidence="2 3">
    <name type="scientific">Tremella mesenterica</name>
    <name type="common">Jelly fungus</name>
    <dbReference type="NCBI Taxonomy" id="5217"/>
    <lineage>
        <taxon>Eukaryota</taxon>
        <taxon>Fungi</taxon>
        <taxon>Dikarya</taxon>
        <taxon>Basidiomycota</taxon>
        <taxon>Agaricomycotina</taxon>
        <taxon>Tremellomycetes</taxon>
        <taxon>Tremellales</taxon>
        <taxon>Tremellaceae</taxon>
        <taxon>Tremella</taxon>
    </lineage>
</organism>
<dbReference type="VEuPathDB" id="FungiDB:TREMEDRAFT_74430"/>
<evidence type="ECO:0000313" key="3">
    <source>
        <dbReference type="Proteomes" id="UP000289152"/>
    </source>
</evidence>
<feature type="compositionally biased region" description="Polar residues" evidence="1">
    <location>
        <begin position="19"/>
        <end position="30"/>
    </location>
</feature>
<evidence type="ECO:0000313" key="2">
    <source>
        <dbReference type="EMBL" id="RXK37211.1"/>
    </source>
</evidence>
<sequence>MSSPIHKYLFSPPPSPPSLSNVRKPNFTPLNISSSLETQLCSPRTPQNSNGGFTLDTIFPSPYNQPVSGPILRTPKSSRFPYPSITISEPHFSQNEEDETENVGLVTPKATTQIKKEDESFTSKTRSISNDLEKSLNSTTNVNLSPTTLPIPHTLPRPLLRLLLLGGTVLACVLMLVLVPGARLPSLKVASVARRLKLDNDGRAYLDVARGGVKWEEEYVPPQVKVRYMMRRSTGVVPTKRTFHQPQPLPETHEFLALQSYLLQSSYASLPHTIDPSEPLDANVLLGLNKPLVTSTPHSHSSYPTDSTDPTEPFELSESTNSLATSNIINYVSSSDSSHLWDNNEDRRPNLNIGLSLSTELINLESERANDVVIWYGLSSSSSHSSSSSLKSSDIKKQPPKEIMNLLSKYHKGSRRPTLLSCHDRGDLPLLRSILVRLGLEKSLKDGLVVVIGNKPVYLSEEMFQISSNDNGNQIPKNDKNRVETVEEVGLDGKLGLEGKTGEMGEMELIGKERLEEMLKEIGWVKEQPKKKLNFAILKKKISKGDLEML</sequence>
<feature type="region of interest" description="Disordered" evidence="1">
    <location>
        <begin position="1"/>
        <end position="30"/>
    </location>
</feature>
<dbReference type="AlphaFoldDB" id="A0A4Q1BHV4"/>
<dbReference type="InParanoid" id="A0A4Q1BHV4"/>
<dbReference type="Proteomes" id="UP000289152">
    <property type="component" value="Unassembled WGS sequence"/>
</dbReference>
<feature type="region of interest" description="Disordered" evidence="1">
    <location>
        <begin position="294"/>
        <end position="319"/>
    </location>
</feature>
<dbReference type="OrthoDB" id="423313at2759"/>
<gene>
    <name evidence="2" type="ORF">M231_05501</name>
</gene>
<evidence type="ECO:0000256" key="1">
    <source>
        <dbReference type="SAM" id="MobiDB-lite"/>
    </source>
</evidence>
<proteinExistence type="predicted"/>
<accession>A0A4Q1BHV4</accession>